<reference evidence="19 20" key="1">
    <citation type="journal article" date="2008" name="Nature">
        <title>The genome of the model beetle and pest Tribolium castaneum.</title>
        <authorList>
            <consortium name="Tribolium Genome Sequencing Consortium"/>
            <person name="Richards S."/>
            <person name="Gibbs R.A."/>
            <person name="Weinstock G.M."/>
            <person name="Brown S.J."/>
            <person name="Denell R."/>
            <person name="Beeman R.W."/>
            <person name="Gibbs R."/>
            <person name="Beeman R.W."/>
            <person name="Brown S.J."/>
            <person name="Bucher G."/>
            <person name="Friedrich M."/>
            <person name="Grimmelikhuijzen C.J."/>
            <person name="Klingler M."/>
            <person name="Lorenzen M."/>
            <person name="Richards S."/>
            <person name="Roth S."/>
            <person name="Schroder R."/>
            <person name="Tautz D."/>
            <person name="Zdobnov E.M."/>
            <person name="Muzny D."/>
            <person name="Gibbs R.A."/>
            <person name="Weinstock G.M."/>
            <person name="Attaway T."/>
            <person name="Bell S."/>
            <person name="Buhay C.J."/>
            <person name="Chandrabose M.N."/>
            <person name="Chavez D."/>
            <person name="Clerk-Blankenburg K.P."/>
            <person name="Cree A."/>
            <person name="Dao M."/>
            <person name="Davis C."/>
            <person name="Chacko J."/>
            <person name="Dinh H."/>
            <person name="Dugan-Rocha S."/>
            <person name="Fowler G."/>
            <person name="Garner T.T."/>
            <person name="Garnes J."/>
            <person name="Gnirke A."/>
            <person name="Hawes A."/>
            <person name="Hernandez J."/>
            <person name="Hines S."/>
            <person name="Holder M."/>
            <person name="Hume J."/>
            <person name="Jhangiani S.N."/>
            <person name="Joshi V."/>
            <person name="Khan Z.M."/>
            <person name="Jackson L."/>
            <person name="Kovar C."/>
            <person name="Kowis A."/>
            <person name="Lee S."/>
            <person name="Lewis L.R."/>
            <person name="Margolis J."/>
            <person name="Morgan M."/>
            <person name="Nazareth L.V."/>
            <person name="Nguyen N."/>
            <person name="Okwuonu G."/>
            <person name="Parker D."/>
            <person name="Richards S."/>
            <person name="Ruiz S.J."/>
            <person name="Santibanez J."/>
            <person name="Savard J."/>
            <person name="Scherer S.E."/>
            <person name="Schneider B."/>
            <person name="Sodergren E."/>
            <person name="Tautz D."/>
            <person name="Vattahil S."/>
            <person name="Villasana D."/>
            <person name="White C.S."/>
            <person name="Wright R."/>
            <person name="Park Y."/>
            <person name="Beeman R.W."/>
            <person name="Lord J."/>
            <person name="Oppert B."/>
            <person name="Lorenzen M."/>
            <person name="Brown S."/>
            <person name="Wang L."/>
            <person name="Savard J."/>
            <person name="Tautz D."/>
            <person name="Richards S."/>
            <person name="Weinstock G."/>
            <person name="Gibbs R.A."/>
            <person name="Liu Y."/>
            <person name="Worley K."/>
            <person name="Weinstock G."/>
            <person name="Elsik C.G."/>
            <person name="Reese J.T."/>
            <person name="Elhaik E."/>
            <person name="Landan G."/>
            <person name="Graur D."/>
            <person name="Arensburger P."/>
            <person name="Atkinson P."/>
            <person name="Beeman R.W."/>
            <person name="Beidler J."/>
            <person name="Brown S.J."/>
            <person name="Demuth J.P."/>
            <person name="Drury D.W."/>
            <person name="Du Y.Z."/>
            <person name="Fujiwara H."/>
            <person name="Lorenzen M."/>
            <person name="Maselli V."/>
            <person name="Osanai M."/>
            <person name="Park Y."/>
            <person name="Robertson H.M."/>
            <person name="Tu Z."/>
            <person name="Wang J.J."/>
            <person name="Wang S."/>
            <person name="Richards S."/>
            <person name="Song H."/>
            <person name="Zhang L."/>
            <person name="Sodergren E."/>
            <person name="Werner D."/>
            <person name="Stanke M."/>
            <person name="Morgenstern B."/>
            <person name="Solovyev V."/>
            <person name="Kosarev P."/>
            <person name="Brown G."/>
            <person name="Chen H.C."/>
            <person name="Ermolaeva O."/>
            <person name="Hlavina W."/>
            <person name="Kapustin Y."/>
            <person name="Kiryutin B."/>
            <person name="Kitts P."/>
            <person name="Maglott D."/>
            <person name="Pruitt K."/>
            <person name="Sapojnikov V."/>
            <person name="Souvorov A."/>
            <person name="Mackey A.J."/>
            <person name="Waterhouse R.M."/>
            <person name="Wyder S."/>
            <person name="Zdobnov E.M."/>
            <person name="Zdobnov E.M."/>
            <person name="Wyder S."/>
            <person name="Kriventseva E.V."/>
            <person name="Kadowaki T."/>
            <person name="Bork P."/>
            <person name="Aranda M."/>
            <person name="Bao R."/>
            <person name="Beermann A."/>
            <person name="Berns N."/>
            <person name="Bolognesi R."/>
            <person name="Bonneton F."/>
            <person name="Bopp D."/>
            <person name="Brown S.J."/>
            <person name="Bucher G."/>
            <person name="Butts T."/>
            <person name="Chaumot A."/>
            <person name="Denell R.E."/>
            <person name="Ferrier D.E."/>
            <person name="Friedrich M."/>
            <person name="Gordon C.M."/>
            <person name="Jindra M."/>
            <person name="Klingler M."/>
            <person name="Lan Q."/>
            <person name="Lattorff H.M."/>
            <person name="Laudet V."/>
            <person name="von Levetsow C."/>
            <person name="Liu Z."/>
            <person name="Lutz R."/>
            <person name="Lynch J.A."/>
            <person name="da Fonseca R.N."/>
            <person name="Posnien N."/>
            <person name="Reuter R."/>
            <person name="Roth S."/>
            <person name="Savard J."/>
            <person name="Schinko J.B."/>
            <person name="Schmitt C."/>
            <person name="Schoppmeier M."/>
            <person name="Schroder R."/>
            <person name="Shippy T.D."/>
            <person name="Simonnet F."/>
            <person name="Marques-Souza H."/>
            <person name="Tautz D."/>
            <person name="Tomoyasu Y."/>
            <person name="Trauner J."/>
            <person name="Van der Zee M."/>
            <person name="Vervoort M."/>
            <person name="Wittkopp N."/>
            <person name="Wimmer E.A."/>
            <person name="Yang X."/>
            <person name="Jones A.K."/>
            <person name="Sattelle D.B."/>
            <person name="Ebert P.R."/>
            <person name="Nelson D."/>
            <person name="Scott J.G."/>
            <person name="Beeman R.W."/>
            <person name="Muthukrishnan S."/>
            <person name="Kramer K.J."/>
            <person name="Arakane Y."/>
            <person name="Beeman R.W."/>
            <person name="Zhu Q."/>
            <person name="Hogenkamp D."/>
            <person name="Dixit R."/>
            <person name="Oppert B."/>
            <person name="Jiang H."/>
            <person name="Zou Z."/>
            <person name="Marshall J."/>
            <person name="Elpidina E."/>
            <person name="Vinokurov K."/>
            <person name="Oppert C."/>
            <person name="Zou Z."/>
            <person name="Evans J."/>
            <person name="Lu Z."/>
            <person name="Zhao P."/>
            <person name="Sumathipala N."/>
            <person name="Altincicek B."/>
            <person name="Vilcinskas A."/>
            <person name="Williams M."/>
            <person name="Hultmark D."/>
            <person name="Hetru C."/>
            <person name="Jiang H."/>
            <person name="Grimmelikhuijzen C.J."/>
            <person name="Hauser F."/>
            <person name="Cazzamali G."/>
            <person name="Williamson M."/>
            <person name="Park Y."/>
            <person name="Li B."/>
            <person name="Tanaka Y."/>
            <person name="Predel R."/>
            <person name="Neupert S."/>
            <person name="Schachtner J."/>
            <person name="Verleyen P."/>
            <person name="Raible F."/>
            <person name="Bork P."/>
            <person name="Friedrich M."/>
            <person name="Walden K.K."/>
            <person name="Robertson H.M."/>
            <person name="Angeli S."/>
            <person name="Foret S."/>
            <person name="Bucher G."/>
            <person name="Schuetz S."/>
            <person name="Maleszka R."/>
            <person name="Wimmer E.A."/>
            <person name="Beeman R.W."/>
            <person name="Lorenzen M."/>
            <person name="Tomoyasu Y."/>
            <person name="Miller S.C."/>
            <person name="Grossmann D."/>
            <person name="Bucher G."/>
        </authorList>
    </citation>
    <scope>NUCLEOTIDE SEQUENCE [LARGE SCALE GENOMIC DNA]</scope>
    <source>
        <strain evidence="19 20">Georgia GA2</strain>
    </source>
</reference>
<keyword evidence="12 17" id="KW-0472">Membrane</keyword>
<evidence type="ECO:0000256" key="10">
    <source>
        <dbReference type="ARBA" id="ARBA00022989"/>
    </source>
</evidence>
<keyword evidence="5 17" id="KW-0812">Transmembrane</keyword>
<evidence type="ECO:0000313" key="19">
    <source>
        <dbReference type="EMBL" id="EFA01439.2"/>
    </source>
</evidence>
<dbReference type="Gene3D" id="3.30.70.1230">
    <property type="entry name" value="Nucleotide cyclase"/>
    <property type="match status" value="2"/>
</dbReference>
<dbReference type="EMBL" id="KQ971321">
    <property type="protein sequence ID" value="EFA01439.2"/>
    <property type="molecule type" value="Genomic_DNA"/>
</dbReference>
<dbReference type="KEGG" id="tca:100141933"/>
<keyword evidence="6" id="KW-0479">Metal-binding</keyword>
<evidence type="ECO:0000256" key="3">
    <source>
        <dbReference type="ARBA" id="ARBA00004141"/>
    </source>
</evidence>
<feature type="transmembrane region" description="Helical" evidence="17">
    <location>
        <begin position="811"/>
        <end position="832"/>
    </location>
</feature>
<feature type="transmembrane region" description="Helical" evidence="17">
    <location>
        <begin position="874"/>
        <end position="891"/>
    </location>
</feature>
<feature type="transmembrane region" description="Helical" evidence="17">
    <location>
        <begin position="839"/>
        <end position="862"/>
    </location>
</feature>
<feature type="transmembrane region" description="Helical" evidence="17">
    <location>
        <begin position="152"/>
        <end position="170"/>
    </location>
</feature>
<dbReference type="InParanoid" id="D6WIB3"/>
<dbReference type="GO" id="GO:0007189">
    <property type="term" value="P:adenylate cyclase-activating G protein-coupled receptor signaling pathway"/>
    <property type="evidence" value="ECO:0000318"/>
    <property type="project" value="GO_Central"/>
</dbReference>
<evidence type="ECO:0000256" key="5">
    <source>
        <dbReference type="ARBA" id="ARBA00022692"/>
    </source>
</evidence>
<feature type="transmembrane region" description="Helical" evidence="17">
    <location>
        <begin position="205"/>
        <end position="226"/>
    </location>
</feature>
<dbReference type="GO" id="GO:0004016">
    <property type="term" value="F:adenylate cyclase activity"/>
    <property type="evidence" value="ECO:0000318"/>
    <property type="project" value="GO_Central"/>
</dbReference>
<feature type="region of interest" description="Disordered" evidence="16">
    <location>
        <begin position="547"/>
        <end position="590"/>
    </location>
</feature>
<proteinExistence type="inferred from homology"/>
<feature type="transmembrane region" description="Helical" evidence="17">
    <location>
        <begin position="177"/>
        <end position="199"/>
    </location>
</feature>
<evidence type="ECO:0000256" key="6">
    <source>
        <dbReference type="ARBA" id="ARBA00022723"/>
    </source>
</evidence>
<comment type="catalytic activity">
    <reaction evidence="1">
        <text>ATP = 3',5'-cyclic AMP + diphosphate</text>
        <dbReference type="Rhea" id="RHEA:15389"/>
        <dbReference type="ChEBI" id="CHEBI:30616"/>
        <dbReference type="ChEBI" id="CHEBI:33019"/>
        <dbReference type="ChEBI" id="CHEBI:58165"/>
        <dbReference type="EC" id="4.6.1.1"/>
    </reaction>
</comment>
<feature type="transmembrane region" description="Helical" evidence="17">
    <location>
        <begin position="96"/>
        <end position="112"/>
    </location>
</feature>
<feature type="transmembrane region" description="Helical" evidence="17">
    <location>
        <begin position="124"/>
        <end position="146"/>
    </location>
</feature>
<dbReference type="FunFam" id="3.30.70.1230:FF:000024">
    <property type="entry name" value="ACXA, isoform A"/>
    <property type="match status" value="1"/>
</dbReference>
<protein>
    <recommendedName>
        <fullName evidence="4">adenylate cyclase</fullName>
        <ecNumber evidence="4">4.6.1.1</ecNumber>
    </recommendedName>
</protein>
<feature type="domain" description="Guanylate cyclase" evidence="18">
    <location>
        <begin position="309"/>
        <end position="437"/>
    </location>
</feature>
<dbReference type="GO" id="GO:0005524">
    <property type="term" value="F:ATP binding"/>
    <property type="evidence" value="ECO:0007669"/>
    <property type="project" value="UniProtKB-KW"/>
</dbReference>
<evidence type="ECO:0000256" key="4">
    <source>
        <dbReference type="ARBA" id="ARBA00012201"/>
    </source>
</evidence>
<feature type="transmembrane region" description="Helical" evidence="17">
    <location>
        <begin position="667"/>
        <end position="685"/>
    </location>
</feature>
<keyword evidence="11" id="KW-0115">cAMP biosynthesis</keyword>
<dbReference type="InterPro" id="IPR001054">
    <property type="entry name" value="A/G_cyclase"/>
</dbReference>
<dbReference type="OrthoDB" id="10006362at2759"/>
<dbReference type="GO" id="GO:0005886">
    <property type="term" value="C:plasma membrane"/>
    <property type="evidence" value="ECO:0000318"/>
    <property type="project" value="GO_Central"/>
</dbReference>
<dbReference type="InterPro" id="IPR018297">
    <property type="entry name" value="A/G_cyclase_CS"/>
</dbReference>
<feature type="region of interest" description="Disordered" evidence="16">
    <location>
        <begin position="476"/>
        <end position="497"/>
    </location>
</feature>
<dbReference type="eggNOG" id="KOG3619">
    <property type="taxonomic scope" value="Eukaryota"/>
</dbReference>
<keyword evidence="13 14" id="KW-0456">Lyase</keyword>
<evidence type="ECO:0000256" key="7">
    <source>
        <dbReference type="ARBA" id="ARBA00022741"/>
    </source>
</evidence>
<keyword evidence="8" id="KW-0067">ATP-binding</keyword>
<dbReference type="SUPFAM" id="SSF55073">
    <property type="entry name" value="Nucleotide cyclase"/>
    <property type="match status" value="2"/>
</dbReference>
<feature type="transmembrane region" description="Helical" evidence="17">
    <location>
        <begin position="64"/>
        <end position="84"/>
    </location>
</feature>
<dbReference type="FunCoup" id="D6WIB3">
    <property type="interactions" value="121"/>
</dbReference>
<dbReference type="EC" id="4.6.1.1" evidence="4"/>
<evidence type="ECO:0000256" key="13">
    <source>
        <dbReference type="ARBA" id="ARBA00023239"/>
    </source>
</evidence>
<dbReference type="PANTHER" id="PTHR45627">
    <property type="entry name" value="ADENYLATE CYCLASE TYPE 1"/>
    <property type="match status" value="1"/>
</dbReference>
<reference evidence="19 20" key="2">
    <citation type="journal article" date="2010" name="Nucleic Acids Res.">
        <title>BeetleBase in 2010: revisions to provide comprehensive genomic information for Tribolium castaneum.</title>
        <authorList>
            <person name="Kim H.S."/>
            <person name="Murphy T."/>
            <person name="Xia J."/>
            <person name="Caragea D."/>
            <person name="Park Y."/>
            <person name="Beeman R.W."/>
            <person name="Lorenzen M.D."/>
            <person name="Butcher S."/>
            <person name="Manak J.R."/>
            <person name="Brown S.J."/>
        </authorList>
    </citation>
    <scope>GENOME REANNOTATION</scope>
    <source>
        <strain evidence="19 20">Georgia GA2</strain>
    </source>
</reference>
<evidence type="ECO:0000313" key="20">
    <source>
        <dbReference type="Proteomes" id="UP000007266"/>
    </source>
</evidence>
<dbReference type="CDD" id="cd07302">
    <property type="entry name" value="CHD"/>
    <property type="match status" value="2"/>
</dbReference>
<keyword evidence="9" id="KW-0460">Magnesium</keyword>
<gene>
    <name evidence="19" type="primary">AUGUSTUS-3.0.2_30697</name>
    <name evidence="19" type="ORF">TcasGA2_TC030697</name>
</gene>
<evidence type="ECO:0000256" key="16">
    <source>
        <dbReference type="SAM" id="MobiDB-lite"/>
    </source>
</evidence>
<evidence type="ECO:0000256" key="1">
    <source>
        <dbReference type="ARBA" id="ARBA00001593"/>
    </source>
</evidence>
<dbReference type="PROSITE" id="PS00452">
    <property type="entry name" value="GUANYLATE_CYCLASE_1"/>
    <property type="match status" value="1"/>
</dbReference>
<dbReference type="GO" id="GO:0006171">
    <property type="term" value="P:cAMP biosynthetic process"/>
    <property type="evidence" value="ECO:0000318"/>
    <property type="project" value="GO_Central"/>
</dbReference>
<dbReference type="Pfam" id="PF00211">
    <property type="entry name" value="Guanylate_cyc"/>
    <property type="match status" value="2"/>
</dbReference>
<evidence type="ECO:0000256" key="2">
    <source>
        <dbReference type="ARBA" id="ARBA00001946"/>
    </source>
</evidence>
<evidence type="ECO:0000256" key="15">
    <source>
        <dbReference type="SAM" id="Coils"/>
    </source>
</evidence>
<feature type="transmembrane region" description="Helical" evidence="17">
    <location>
        <begin position="753"/>
        <end position="772"/>
    </location>
</feature>
<feature type="coiled-coil region" evidence="15">
    <location>
        <begin position="599"/>
        <end position="630"/>
    </location>
</feature>
<feature type="domain" description="Guanylate cyclase" evidence="18">
    <location>
        <begin position="959"/>
        <end position="1098"/>
    </location>
</feature>
<sequence>MYGDIEVGEFATAAEAVARLSISSQIQHPNSERRWRLSYLKAQFESLELHQLFRRYGQRISHGYFSQFLSLQIILITSHFITLVATSNPDQVIPDLILYGLISLFSVLLLVITDKYVKAHPKLLTILAAAAFITTFFMNFFIPFYYKDHKPFGNLRPAYTTYLIVSNYIFLNIHNNVLALALGVFVSIFHLVTLILVTYEDHDRLFQRLGSDSIYLICINSLGIYFRYMNEIVFRRSFLDRRSCVESTHQLKFEEEQENHLLSSIIPQHIIAKVKKTLFDYIDKHQTHGNCVKWKPFDEIYVEEHPNVSILFADIVNYTAMTTELSVTELLDVLNELFGRFDDASEQLKVLRIKFLGDCYYCVAGLPPDPAPNHAEACVDLGLKMIAIIGDIRERKKLNINMRIGVHSGSISCGIIGNIKWQYDIWSTDVDIANKMETEGCAGMVHVTKETRALLRKSYQLTTSKKIVNGSRTYLITPPQTPQNPQTVPNGIPVREPPEKSIDLMGSTRRPSKFVKRTSISPNDAKTLQNLRSYSLISNYRSTLENEAENELSNGKRHTFPNSTERRISGNPGYYQRRPSGNARFSTDRRLTGDRKRRTAFMNNNIKRYKERLEETNKELEDTIENMLLSKFEQWFKVTDMFRILLIFKDLKVEWDFIKMPDPLFKYYLLSEVLLVFLVFILQNLTLSKWDWPEWPFYVTVGVLLLFFLPLSWAHHWWAKFFAKLEHDKPPAKIVKLLLEASKLVSNNVFVRLVIYTAVYILFCVCVLTEWLECYSDTQNGKNARVRANFLELIGHGENATLPSSVETHCIIPWHMTETCALAIIMSFLFLRMYMWLKLFYATAIAGVYSYCILNFSGTFYGDSQTFNFGLPPQVSHIMGVFFLTVIFHLVDRQTEYMNRIDHLWYKNLIEKEKQASYVHHVNNILLENILPKHVAELYLNVNRHSSDEVYHEYYNEAAVMFASITNFSVEEMGQSFLEKMSSVIMEFDMLLRQNNYGRPIEKIKVAKWTYMAACGLAPGLGDTVNIEKDHKDHTVIALLKFATHLMQTLKKINSEMSQDMKLRIGISHGYIAAGVVGSKKPFYDIWGDPVNMASRMDTTGLVDHIQVLKPTAEIIKSFKYVCKYRGEVEVKGRKKPVSTYFVALDEDCNLITEDNPE</sequence>
<dbReference type="Pfam" id="PF16214">
    <property type="entry name" value="AC_N"/>
    <property type="match status" value="1"/>
</dbReference>
<dbReference type="SMART" id="SM00044">
    <property type="entry name" value="CYCc"/>
    <property type="match status" value="2"/>
</dbReference>
<dbReference type="GO" id="GO:0046872">
    <property type="term" value="F:metal ion binding"/>
    <property type="evidence" value="ECO:0007669"/>
    <property type="project" value="UniProtKB-KW"/>
</dbReference>
<dbReference type="HOGENOM" id="CLU_001072_2_5_1"/>
<feature type="transmembrane region" description="Helical" evidence="17">
    <location>
        <begin position="697"/>
        <end position="719"/>
    </location>
</feature>
<comment type="subcellular location">
    <subcellularLocation>
        <location evidence="3">Membrane</location>
        <topology evidence="3">Multi-pass membrane protein</topology>
    </subcellularLocation>
</comment>
<comment type="cofactor">
    <cofactor evidence="2">
        <name>Mg(2+)</name>
        <dbReference type="ChEBI" id="CHEBI:18420"/>
    </cofactor>
</comment>
<dbReference type="PROSITE" id="PS50125">
    <property type="entry name" value="GUANYLATE_CYCLASE_2"/>
    <property type="match status" value="2"/>
</dbReference>
<organism evidence="19 20">
    <name type="scientific">Tribolium castaneum</name>
    <name type="common">Red flour beetle</name>
    <dbReference type="NCBI Taxonomy" id="7070"/>
    <lineage>
        <taxon>Eukaryota</taxon>
        <taxon>Metazoa</taxon>
        <taxon>Ecdysozoa</taxon>
        <taxon>Arthropoda</taxon>
        <taxon>Hexapoda</taxon>
        <taxon>Insecta</taxon>
        <taxon>Pterygota</taxon>
        <taxon>Neoptera</taxon>
        <taxon>Endopterygota</taxon>
        <taxon>Coleoptera</taxon>
        <taxon>Polyphaga</taxon>
        <taxon>Cucujiformia</taxon>
        <taxon>Tenebrionidae</taxon>
        <taxon>Tenebrionidae incertae sedis</taxon>
        <taxon>Tribolium</taxon>
    </lineage>
</organism>
<dbReference type="Proteomes" id="UP000007266">
    <property type="component" value="Linkage group 3"/>
</dbReference>
<dbReference type="PANTHER" id="PTHR45627:SF23">
    <property type="entry name" value="AT30656P-RELATED"/>
    <property type="match status" value="1"/>
</dbReference>
<evidence type="ECO:0000256" key="14">
    <source>
        <dbReference type="RuleBase" id="RU000405"/>
    </source>
</evidence>
<evidence type="ECO:0000259" key="18">
    <source>
        <dbReference type="PROSITE" id="PS50125"/>
    </source>
</evidence>
<dbReference type="OMA" id="CAMFDMI"/>
<dbReference type="AlphaFoldDB" id="D6WIB3"/>
<evidence type="ECO:0000256" key="17">
    <source>
        <dbReference type="SAM" id="Phobius"/>
    </source>
</evidence>
<evidence type="ECO:0000256" key="12">
    <source>
        <dbReference type="ARBA" id="ARBA00023136"/>
    </source>
</evidence>
<dbReference type="InterPro" id="IPR032628">
    <property type="entry name" value="AC_N"/>
</dbReference>
<keyword evidence="20" id="KW-1185">Reference proteome</keyword>
<keyword evidence="15" id="KW-0175">Coiled coil</keyword>
<evidence type="ECO:0000256" key="11">
    <source>
        <dbReference type="ARBA" id="ARBA00022998"/>
    </source>
</evidence>
<keyword evidence="10 17" id="KW-1133">Transmembrane helix</keyword>
<name>D6WIB3_TRICA</name>
<dbReference type="InterPro" id="IPR029787">
    <property type="entry name" value="Nucleotide_cyclase"/>
</dbReference>
<keyword evidence="7" id="KW-0547">Nucleotide-binding</keyword>
<dbReference type="STRING" id="7070.D6WIB3"/>
<dbReference type="GO" id="GO:0035556">
    <property type="term" value="P:intracellular signal transduction"/>
    <property type="evidence" value="ECO:0007669"/>
    <property type="project" value="InterPro"/>
</dbReference>
<evidence type="ECO:0000256" key="8">
    <source>
        <dbReference type="ARBA" id="ARBA00022840"/>
    </source>
</evidence>
<evidence type="ECO:0000256" key="9">
    <source>
        <dbReference type="ARBA" id="ARBA00022842"/>
    </source>
</evidence>
<comment type="similarity">
    <text evidence="14">Belongs to the adenylyl cyclase class-4/guanylyl cyclase family.</text>
</comment>
<accession>D6WIB3</accession>